<feature type="compositionally biased region" description="Low complexity" evidence="1">
    <location>
        <begin position="115"/>
        <end position="138"/>
    </location>
</feature>
<protein>
    <submittedName>
        <fullName evidence="3">Uncharacterized protein</fullName>
    </submittedName>
</protein>
<feature type="region of interest" description="Disordered" evidence="1">
    <location>
        <begin position="96"/>
        <end position="138"/>
    </location>
</feature>
<dbReference type="EMBL" id="BMRP01000007">
    <property type="protein sequence ID" value="GGU59591.1"/>
    <property type="molecule type" value="Genomic_DNA"/>
</dbReference>
<name>A0ABQ2UY02_9ACTN</name>
<reference evidence="4" key="1">
    <citation type="journal article" date="2019" name="Int. J. Syst. Evol. Microbiol.">
        <title>The Global Catalogue of Microorganisms (GCM) 10K type strain sequencing project: providing services to taxonomists for standard genome sequencing and annotation.</title>
        <authorList>
            <consortium name="The Broad Institute Genomics Platform"/>
            <consortium name="The Broad Institute Genome Sequencing Center for Infectious Disease"/>
            <person name="Wu L."/>
            <person name="Ma J."/>
        </authorList>
    </citation>
    <scope>NUCLEOTIDE SEQUENCE [LARGE SCALE GENOMIC DNA]</scope>
    <source>
        <strain evidence="4">JCM 3399</strain>
    </source>
</reference>
<proteinExistence type="predicted"/>
<gene>
    <name evidence="3" type="ORF">GCM10010211_25660</name>
</gene>
<comment type="caution">
    <text evidence="3">The sequence shown here is derived from an EMBL/GenBank/DDBJ whole genome shotgun (WGS) entry which is preliminary data.</text>
</comment>
<feature type="transmembrane region" description="Helical" evidence="2">
    <location>
        <begin position="36"/>
        <end position="57"/>
    </location>
</feature>
<evidence type="ECO:0000313" key="4">
    <source>
        <dbReference type="Proteomes" id="UP000654471"/>
    </source>
</evidence>
<keyword evidence="4" id="KW-1185">Reference proteome</keyword>
<keyword evidence="2" id="KW-0812">Transmembrane</keyword>
<evidence type="ECO:0000256" key="1">
    <source>
        <dbReference type="SAM" id="MobiDB-lite"/>
    </source>
</evidence>
<sequence>MAGVRPPGSKTAGFTKGFTNREGQDRTVKKTARINILLAGVFGLLLVGGAASPAMAWDGENDADGHTYINFDAGFSCEGRTSRVCINGPVGSGNVRNAQNISISGNPGSTASPVSNSGSTNSGSTGTGASAGSSNKYS</sequence>
<evidence type="ECO:0000313" key="3">
    <source>
        <dbReference type="EMBL" id="GGU59591.1"/>
    </source>
</evidence>
<dbReference type="Proteomes" id="UP000654471">
    <property type="component" value="Unassembled WGS sequence"/>
</dbReference>
<evidence type="ECO:0000256" key="2">
    <source>
        <dbReference type="SAM" id="Phobius"/>
    </source>
</evidence>
<keyword evidence="2" id="KW-1133">Transmembrane helix</keyword>
<organism evidence="3 4">
    <name type="scientific">Streptomyces albospinus</name>
    <dbReference type="NCBI Taxonomy" id="285515"/>
    <lineage>
        <taxon>Bacteria</taxon>
        <taxon>Bacillati</taxon>
        <taxon>Actinomycetota</taxon>
        <taxon>Actinomycetes</taxon>
        <taxon>Kitasatosporales</taxon>
        <taxon>Streptomycetaceae</taxon>
        <taxon>Streptomyces</taxon>
    </lineage>
</organism>
<accession>A0ABQ2UY02</accession>
<keyword evidence="2" id="KW-0472">Membrane</keyword>
<feature type="compositionally biased region" description="Polar residues" evidence="1">
    <location>
        <begin position="96"/>
        <end position="114"/>
    </location>
</feature>
<feature type="region of interest" description="Disordered" evidence="1">
    <location>
        <begin position="1"/>
        <end position="24"/>
    </location>
</feature>